<evidence type="ECO:0000313" key="2">
    <source>
        <dbReference type="Proteomes" id="UP000479710"/>
    </source>
</evidence>
<accession>A0A6G1F3G5</accession>
<gene>
    <name evidence="1" type="ORF">E2562_004517</name>
</gene>
<keyword evidence="2" id="KW-1185">Reference proteome</keyword>
<comment type="caution">
    <text evidence="1">The sequence shown here is derived from an EMBL/GenBank/DDBJ whole genome shotgun (WGS) entry which is preliminary data.</text>
</comment>
<organism evidence="1 2">
    <name type="scientific">Oryza meyeriana var. granulata</name>
    <dbReference type="NCBI Taxonomy" id="110450"/>
    <lineage>
        <taxon>Eukaryota</taxon>
        <taxon>Viridiplantae</taxon>
        <taxon>Streptophyta</taxon>
        <taxon>Embryophyta</taxon>
        <taxon>Tracheophyta</taxon>
        <taxon>Spermatophyta</taxon>
        <taxon>Magnoliopsida</taxon>
        <taxon>Liliopsida</taxon>
        <taxon>Poales</taxon>
        <taxon>Poaceae</taxon>
        <taxon>BOP clade</taxon>
        <taxon>Oryzoideae</taxon>
        <taxon>Oryzeae</taxon>
        <taxon>Oryzinae</taxon>
        <taxon>Oryza</taxon>
        <taxon>Oryza meyeriana</taxon>
    </lineage>
</organism>
<name>A0A6G1F3G5_9ORYZ</name>
<evidence type="ECO:0000313" key="1">
    <source>
        <dbReference type="EMBL" id="KAF0931379.1"/>
    </source>
</evidence>
<dbReference type="Proteomes" id="UP000479710">
    <property type="component" value="Unassembled WGS sequence"/>
</dbReference>
<sequence length="145" mass="15204">MDAVWTEKPSDDAHRARLETSARLARVESHDLEVGAESSSERGRLIFFLSRLASSLLFSAGSDSVIPSPQPPLSSLQSRLSPMLPPLSPAATAVTSPTFPSASLLGTGAVGHGEEAAGKARASMGAYPPPPSWAPGSWQWLGRRG</sequence>
<reference evidence="1 2" key="1">
    <citation type="submission" date="2019-11" db="EMBL/GenBank/DDBJ databases">
        <title>Whole genome sequence of Oryza granulata.</title>
        <authorList>
            <person name="Li W."/>
        </authorList>
    </citation>
    <scope>NUCLEOTIDE SEQUENCE [LARGE SCALE GENOMIC DNA]</scope>
    <source>
        <strain evidence="2">cv. Menghai</strain>
        <tissue evidence="1">Leaf</tissue>
    </source>
</reference>
<dbReference type="AlphaFoldDB" id="A0A6G1F3G5"/>
<protein>
    <submittedName>
        <fullName evidence="1">Uncharacterized protein</fullName>
    </submittedName>
</protein>
<proteinExistence type="predicted"/>
<dbReference type="EMBL" id="SPHZ02000001">
    <property type="protein sequence ID" value="KAF0931379.1"/>
    <property type="molecule type" value="Genomic_DNA"/>
</dbReference>